<name>A0ABQ5UPZ6_9HYPH</name>
<reference evidence="7" key="2">
    <citation type="submission" date="2023-01" db="EMBL/GenBank/DDBJ databases">
        <title>Draft genome sequence of Maritalea porphyrae strain NBRC 107169.</title>
        <authorList>
            <person name="Sun Q."/>
            <person name="Mori K."/>
        </authorList>
    </citation>
    <scope>NUCLEOTIDE SEQUENCE</scope>
    <source>
        <strain evidence="7">NBRC 107169</strain>
    </source>
</reference>
<keyword evidence="4" id="KW-0560">Oxidoreductase</keyword>
<evidence type="ECO:0000259" key="6">
    <source>
        <dbReference type="PROSITE" id="PS51471"/>
    </source>
</evidence>
<dbReference type="Pfam" id="PF13532">
    <property type="entry name" value="2OG-FeII_Oxy_2"/>
    <property type="match status" value="1"/>
</dbReference>
<dbReference type="InterPro" id="IPR037151">
    <property type="entry name" value="AlkB-like_sf"/>
</dbReference>
<reference evidence="7" key="1">
    <citation type="journal article" date="2014" name="Int. J. Syst. Evol. Microbiol.">
        <title>Complete genome of a new Firmicutes species belonging to the dominant human colonic microbiota ('Ruminococcus bicirculans') reveals two chromosomes and a selective capacity to utilize plant glucans.</title>
        <authorList>
            <consortium name="NISC Comparative Sequencing Program"/>
            <person name="Wegmann U."/>
            <person name="Louis P."/>
            <person name="Goesmann A."/>
            <person name="Henrissat B."/>
            <person name="Duncan S.H."/>
            <person name="Flint H.J."/>
        </authorList>
    </citation>
    <scope>NUCLEOTIDE SEQUENCE</scope>
    <source>
        <strain evidence="7">NBRC 107169</strain>
    </source>
</reference>
<dbReference type="InterPro" id="IPR027450">
    <property type="entry name" value="AlkB-like"/>
</dbReference>
<dbReference type="Proteomes" id="UP001161405">
    <property type="component" value="Unassembled WGS sequence"/>
</dbReference>
<evidence type="ECO:0000256" key="3">
    <source>
        <dbReference type="ARBA" id="ARBA00022964"/>
    </source>
</evidence>
<dbReference type="PANTHER" id="PTHR16557:SF2">
    <property type="entry name" value="NUCLEIC ACID DIOXYGENASE ALKBH1"/>
    <property type="match status" value="1"/>
</dbReference>
<dbReference type="SUPFAM" id="SSF51197">
    <property type="entry name" value="Clavaminate synthase-like"/>
    <property type="match status" value="1"/>
</dbReference>
<comment type="cofactor">
    <cofactor evidence="1">
        <name>Fe(2+)</name>
        <dbReference type="ChEBI" id="CHEBI:29033"/>
    </cofactor>
</comment>
<evidence type="ECO:0000256" key="5">
    <source>
        <dbReference type="ARBA" id="ARBA00023004"/>
    </source>
</evidence>
<evidence type="ECO:0000256" key="4">
    <source>
        <dbReference type="ARBA" id="ARBA00023002"/>
    </source>
</evidence>
<dbReference type="Gene3D" id="2.60.120.590">
    <property type="entry name" value="Alpha-ketoglutarate-dependent dioxygenase AlkB-like"/>
    <property type="match status" value="1"/>
</dbReference>
<keyword evidence="3 7" id="KW-0223">Dioxygenase</keyword>
<keyword evidence="2" id="KW-0479">Metal-binding</keyword>
<dbReference type="InterPro" id="IPR004574">
    <property type="entry name" value="Alkb"/>
</dbReference>
<dbReference type="InterPro" id="IPR005123">
    <property type="entry name" value="Oxoglu/Fe-dep_dioxygenase_dom"/>
</dbReference>
<organism evidence="7 8">
    <name type="scientific">Maritalea porphyrae</name>
    <dbReference type="NCBI Taxonomy" id="880732"/>
    <lineage>
        <taxon>Bacteria</taxon>
        <taxon>Pseudomonadati</taxon>
        <taxon>Pseudomonadota</taxon>
        <taxon>Alphaproteobacteria</taxon>
        <taxon>Hyphomicrobiales</taxon>
        <taxon>Devosiaceae</taxon>
        <taxon>Maritalea</taxon>
    </lineage>
</organism>
<gene>
    <name evidence="7" type="ORF">GCM10007879_11340</name>
</gene>
<proteinExistence type="predicted"/>
<keyword evidence="8" id="KW-1185">Reference proteome</keyword>
<dbReference type="EMBL" id="BSNI01000002">
    <property type="protein sequence ID" value="GLQ16885.1"/>
    <property type="molecule type" value="Genomic_DNA"/>
</dbReference>
<evidence type="ECO:0000256" key="1">
    <source>
        <dbReference type="ARBA" id="ARBA00001954"/>
    </source>
</evidence>
<dbReference type="PROSITE" id="PS51471">
    <property type="entry name" value="FE2OG_OXY"/>
    <property type="match status" value="1"/>
</dbReference>
<protein>
    <submittedName>
        <fullName evidence="7">Alkylated DNA repair dioxygenase</fullName>
    </submittedName>
</protein>
<dbReference type="PANTHER" id="PTHR16557">
    <property type="entry name" value="ALKYLATED DNA REPAIR PROTEIN ALKB-RELATED"/>
    <property type="match status" value="1"/>
</dbReference>
<dbReference type="RefSeq" id="WP_284362668.1">
    <property type="nucleotide sequence ID" value="NZ_BSNI01000002.1"/>
</dbReference>
<accession>A0ABQ5UPZ6</accession>
<evidence type="ECO:0000313" key="8">
    <source>
        <dbReference type="Proteomes" id="UP001161405"/>
    </source>
</evidence>
<keyword evidence="5" id="KW-0408">Iron</keyword>
<sequence length="209" mass="23546">MRIFPSKLQKSQQIELLDHIEQALIHAPLFVPKMPRTGKPFSVRMTNFGVLGWVSDQKNGYRYQKEHLETGKPWPHIPSILTDLWEELTGYPAPPEACLVNYYAPGAKMGMHQDKDEHDFDAPVLSISLGDRARFRLGGTKRGGKTSAIEISSGDVLILEKETRLAYHGIDKVFQGSSNLLENRTHFPNGGRINLTLRRVTKPDAIRSS</sequence>
<dbReference type="GO" id="GO:0051213">
    <property type="term" value="F:dioxygenase activity"/>
    <property type="evidence" value="ECO:0007669"/>
    <property type="project" value="UniProtKB-KW"/>
</dbReference>
<evidence type="ECO:0000313" key="7">
    <source>
        <dbReference type="EMBL" id="GLQ16885.1"/>
    </source>
</evidence>
<feature type="domain" description="Fe2OG dioxygenase" evidence="6">
    <location>
        <begin position="94"/>
        <end position="201"/>
    </location>
</feature>
<comment type="caution">
    <text evidence="7">The sequence shown here is derived from an EMBL/GenBank/DDBJ whole genome shotgun (WGS) entry which is preliminary data.</text>
</comment>
<evidence type="ECO:0000256" key="2">
    <source>
        <dbReference type="ARBA" id="ARBA00022723"/>
    </source>
</evidence>